<evidence type="ECO:0000256" key="1">
    <source>
        <dbReference type="SAM" id="MobiDB-lite"/>
    </source>
</evidence>
<organism evidence="2 3">
    <name type="scientific">Panicum virgatum</name>
    <name type="common">Blackwell switchgrass</name>
    <dbReference type="NCBI Taxonomy" id="38727"/>
    <lineage>
        <taxon>Eukaryota</taxon>
        <taxon>Viridiplantae</taxon>
        <taxon>Streptophyta</taxon>
        <taxon>Embryophyta</taxon>
        <taxon>Tracheophyta</taxon>
        <taxon>Spermatophyta</taxon>
        <taxon>Magnoliopsida</taxon>
        <taxon>Liliopsida</taxon>
        <taxon>Poales</taxon>
        <taxon>Poaceae</taxon>
        <taxon>PACMAD clade</taxon>
        <taxon>Panicoideae</taxon>
        <taxon>Panicodae</taxon>
        <taxon>Paniceae</taxon>
        <taxon>Panicinae</taxon>
        <taxon>Panicum</taxon>
        <taxon>Panicum sect. Hiantes</taxon>
    </lineage>
</organism>
<dbReference type="AlphaFoldDB" id="A0A8T0P439"/>
<gene>
    <name evidence="2" type="ORF">PVAP13_8NG158700</name>
</gene>
<feature type="compositionally biased region" description="Gly residues" evidence="1">
    <location>
        <begin position="121"/>
        <end position="135"/>
    </location>
</feature>
<reference evidence="2" key="1">
    <citation type="submission" date="2020-05" db="EMBL/GenBank/DDBJ databases">
        <title>WGS assembly of Panicum virgatum.</title>
        <authorList>
            <person name="Lovell J.T."/>
            <person name="Jenkins J."/>
            <person name="Shu S."/>
            <person name="Juenger T.E."/>
            <person name="Schmutz J."/>
        </authorList>
    </citation>
    <scope>NUCLEOTIDE SEQUENCE</scope>
    <source>
        <strain evidence="2">AP13</strain>
    </source>
</reference>
<comment type="caution">
    <text evidence="2">The sequence shown here is derived from an EMBL/GenBank/DDBJ whole genome shotgun (WGS) entry which is preliminary data.</text>
</comment>
<keyword evidence="3" id="KW-1185">Reference proteome</keyword>
<evidence type="ECO:0000313" key="2">
    <source>
        <dbReference type="EMBL" id="KAG2556941.1"/>
    </source>
</evidence>
<proteinExistence type="predicted"/>
<accession>A0A8T0P439</accession>
<feature type="region of interest" description="Disordered" evidence="1">
    <location>
        <begin position="48"/>
        <end position="146"/>
    </location>
</feature>
<sequence length="146" mass="14747">MHSPRRPAAATAPQLRVGATGVPQTHLHARANLPHHLACAWVPAHRRPSDPVVRSAPPPMGDPIGGVPVEDWSAPSPPSPSCSIPIVVHRGPRPLPIPPPAPSQSPLASALVDPGVEAGDPTGGGSRQQRGGGGARAVDPTVSGGI</sequence>
<dbReference type="Proteomes" id="UP000823388">
    <property type="component" value="Chromosome 8N"/>
</dbReference>
<dbReference type="EMBL" id="CM029052">
    <property type="protein sequence ID" value="KAG2556941.1"/>
    <property type="molecule type" value="Genomic_DNA"/>
</dbReference>
<feature type="compositionally biased region" description="Pro residues" evidence="1">
    <location>
        <begin position="93"/>
        <end position="103"/>
    </location>
</feature>
<protein>
    <submittedName>
        <fullName evidence="2">Uncharacterized protein</fullName>
    </submittedName>
</protein>
<evidence type="ECO:0000313" key="3">
    <source>
        <dbReference type="Proteomes" id="UP000823388"/>
    </source>
</evidence>
<name>A0A8T0P439_PANVG</name>